<comment type="caution">
    <text evidence="2">The sequence shown here is derived from an EMBL/GenBank/DDBJ whole genome shotgun (WGS) entry which is preliminary data.</text>
</comment>
<dbReference type="EMBL" id="JAWXYG010000011">
    <property type="protein sequence ID" value="KAK4258662.1"/>
    <property type="molecule type" value="Genomic_DNA"/>
</dbReference>
<organism evidence="2 3">
    <name type="scientific">Acacia crassicarpa</name>
    <name type="common">northern wattle</name>
    <dbReference type="NCBI Taxonomy" id="499986"/>
    <lineage>
        <taxon>Eukaryota</taxon>
        <taxon>Viridiplantae</taxon>
        <taxon>Streptophyta</taxon>
        <taxon>Embryophyta</taxon>
        <taxon>Tracheophyta</taxon>
        <taxon>Spermatophyta</taxon>
        <taxon>Magnoliopsida</taxon>
        <taxon>eudicotyledons</taxon>
        <taxon>Gunneridae</taxon>
        <taxon>Pentapetalae</taxon>
        <taxon>rosids</taxon>
        <taxon>fabids</taxon>
        <taxon>Fabales</taxon>
        <taxon>Fabaceae</taxon>
        <taxon>Caesalpinioideae</taxon>
        <taxon>mimosoid clade</taxon>
        <taxon>Acacieae</taxon>
        <taxon>Acacia</taxon>
    </lineage>
</organism>
<accession>A0AAE1IXG6</accession>
<dbReference type="AlphaFoldDB" id="A0AAE1IXG6"/>
<sequence length="118" mass="13985">MPFTNMKLKSTFSFSFFLLSLLLLVSSVSYARKDLEAYWEKKMKGLPMPELIKDLSDADRDLFVRDFDMKPNVIIYHSHVASKDNKNKKEKKKETFVKKLEAEKLFREEEEEEDKLAQ</sequence>
<evidence type="ECO:0000313" key="2">
    <source>
        <dbReference type="EMBL" id="KAK4258662.1"/>
    </source>
</evidence>
<dbReference type="PANTHER" id="PTHR33731:SF17">
    <property type="entry name" value="ORGAN-SPECIFIC PROTEIN P4-LIKE"/>
    <property type="match status" value="1"/>
</dbReference>
<gene>
    <name evidence="2" type="ORF">QN277_005086</name>
</gene>
<feature type="signal peptide" evidence="1">
    <location>
        <begin position="1"/>
        <end position="31"/>
    </location>
</feature>
<reference evidence="2" key="1">
    <citation type="submission" date="2023-10" db="EMBL/GenBank/DDBJ databases">
        <title>Chromosome-level genome of the transformable northern wattle, Acacia crassicarpa.</title>
        <authorList>
            <person name="Massaro I."/>
            <person name="Sinha N.R."/>
            <person name="Poethig S."/>
            <person name="Leichty A.R."/>
        </authorList>
    </citation>
    <scope>NUCLEOTIDE SEQUENCE</scope>
    <source>
        <strain evidence="2">Acra3RX</strain>
        <tissue evidence="2">Leaf</tissue>
    </source>
</reference>
<keyword evidence="3" id="KW-1185">Reference proteome</keyword>
<proteinExistence type="predicted"/>
<dbReference type="PANTHER" id="PTHR33731">
    <property type="entry name" value="PROTEIN, PUTATIVE-RELATED"/>
    <property type="match status" value="1"/>
</dbReference>
<dbReference type="Proteomes" id="UP001293593">
    <property type="component" value="Unassembled WGS sequence"/>
</dbReference>
<keyword evidence="1" id="KW-0732">Signal</keyword>
<evidence type="ECO:0008006" key="4">
    <source>
        <dbReference type="Google" id="ProtNLM"/>
    </source>
</evidence>
<protein>
    <recommendedName>
        <fullName evidence="4">Organ specific protein</fullName>
    </recommendedName>
</protein>
<feature type="chain" id="PRO_5042001365" description="Organ specific protein" evidence="1">
    <location>
        <begin position="32"/>
        <end position="118"/>
    </location>
</feature>
<evidence type="ECO:0000256" key="1">
    <source>
        <dbReference type="SAM" id="SignalP"/>
    </source>
</evidence>
<name>A0AAE1IXG6_9FABA</name>
<evidence type="ECO:0000313" key="3">
    <source>
        <dbReference type="Proteomes" id="UP001293593"/>
    </source>
</evidence>